<dbReference type="Gene3D" id="3.40.50.200">
    <property type="entry name" value="Peptidase S8/S53 domain"/>
    <property type="match status" value="1"/>
</dbReference>
<keyword evidence="13" id="KW-1185">Reference proteome</keyword>
<dbReference type="Pfam" id="PF00082">
    <property type="entry name" value="Peptidase_S8"/>
    <property type="match status" value="1"/>
</dbReference>
<dbReference type="PROSITE" id="PS00136">
    <property type="entry name" value="SUBTILASE_ASP"/>
    <property type="match status" value="1"/>
</dbReference>
<feature type="compositionally biased region" description="Low complexity" evidence="8">
    <location>
        <begin position="65"/>
        <end position="123"/>
    </location>
</feature>
<evidence type="ECO:0000256" key="1">
    <source>
        <dbReference type="ARBA" id="ARBA00011073"/>
    </source>
</evidence>
<dbReference type="InterPro" id="IPR032812">
    <property type="entry name" value="SbsA_Ig"/>
</dbReference>
<evidence type="ECO:0000256" key="7">
    <source>
        <dbReference type="RuleBase" id="RU003355"/>
    </source>
</evidence>
<dbReference type="SUPFAM" id="SSF52743">
    <property type="entry name" value="Subtilisin-like"/>
    <property type="match status" value="1"/>
</dbReference>
<keyword evidence="5 6" id="KW-0720">Serine protease</keyword>
<dbReference type="PANTHER" id="PTHR43806:SF11">
    <property type="entry name" value="CEREVISIN-RELATED"/>
    <property type="match status" value="1"/>
</dbReference>
<dbReference type="Pfam" id="PF13205">
    <property type="entry name" value="Big_5"/>
    <property type="match status" value="1"/>
</dbReference>
<dbReference type="InterPro" id="IPR015500">
    <property type="entry name" value="Peptidase_S8_subtilisin-rel"/>
</dbReference>
<dbReference type="GO" id="GO:0004252">
    <property type="term" value="F:serine-type endopeptidase activity"/>
    <property type="evidence" value="ECO:0007669"/>
    <property type="project" value="UniProtKB-UniRule"/>
</dbReference>
<organism evidence="12 13">
    <name type="scientific">Pilimelia anulata</name>
    <dbReference type="NCBI Taxonomy" id="53371"/>
    <lineage>
        <taxon>Bacteria</taxon>
        <taxon>Bacillati</taxon>
        <taxon>Actinomycetota</taxon>
        <taxon>Actinomycetes</taxon>
        <taxon>Micromonosporales</taxon>
        <taxon>Micromonosporaceae</taxon>
        <taxon>Pilimelia</taxon>
    </lineage>
</organism>
<dbReference type="InterPro" id="IPR023828">
    <property type="entry name" value="Peptidase_S8_Ser-AS"/>
</dbReference>
<evidence type="ECO:0000256" key="9">
    <source>
        <dbReference type="SAM" id="Phobius"/>
    </source>
</evidence>
<evidence type="ECO:0000259" key="11">
    <source>
        <dbReference type="Pfam" id="PF13205"/>
    </source>
</evidence>
<evidence type="ECO:0000256" key="2">
    <source>
        <dbReference type="ARBA" id="ARBA00022670"/>
    </source>
</evidence>
<feature type="active site" description="Charge relay system" evidence="6">
    <location>
        <position position="451"/>
    </location>
</feature>
<evidence type="ECO:0000259" key="10">
    <source>
        <dbReference type="Pfam" id="PF00082"/>
    </source>
</evidence>
<reference evidence="12" key="2">
    <citation type="submission" date="2020-09" db="EMBL/GenBank/DDBJ databases">
        <authorList>
            <person name="Sun Q."/>
            <person name="Ohkuma M."/>
        </authorList>
    </citation>
    <scope>NUCLEOTIDE SEQUENCE</scope>
    <source>
        <strain evidence="12">JCM 3090</strain>
    </source>
</reference>
<evidence type="ECO:0000256" key="6">
    <source>
        <dbReference type="PROSITE-ProRule" id="PRU01240"/>
    </source>
</evidence>
<keyword evidence="9" id="KW-0472">Membrane</keyword>
<feature type="domain" description="SbsA Ig-like" evidence="11">
    <location>
        <begin position="657"/>
        <end position="753"/>
    </location>
</feature>
<gene>
    <name evidence="12" type="ORF">GCM10010123_14380</name>
</gene>
<dbReference type="PANTHER" id="PTHR43806">
    <property type="entry name" value="PEPTIDASE S8"/>
    <property type="match status" value="1"/>
</dbReference>
<feature type="transmembrane region" description="Helical" evidence="9">
    <location>
        <begin position="38"/>
        <end position="59"/>
    </location>
</feature>
<feature type="active site" description="Charge relay system" evidence="6">
    <location>
        <position position="249"/>
    </location>
</feature>
<dbReference type="Proteomes" id="UP000649739">
    <property type="component" value="Unassembled WGS sequence"/>
</dbReference>
<evidence type="ECO:0000313" key="13">
    <source>
        <dbReference type="Proteomes" id="UP000649739"/>
    </source>
</evidence>
<feature type="active site" description="Charge relay system" evidence="6">
    <location>
        <position position="292"/>
    </location>
</feature>
<dbReference type="InterPro" id="IPR050131">
    <property type="entry name" value="Peptidase_S8_subtilisin-like"/>
</dbReference>
<evidence type="ECO:0000256" key="4">
    <source>
        <dbReference type="ARBA" id="ARBA00022801"/>
    </source>
</evidence>
<reference evidence="12" key="1">
    <citation type="journal article" date="2014" name="Int. J. Syst. Evol. Microbiol.">
        <title>Complete genome sequence of Corynebacterium casei LMG S-19264T (=DSM 44701T), isolated from a smear-ripened cheese.</title>
        <authorList>
            <consortium name="US DOE Joint Genome Institute (JGI-PGF)"/>
            <person name="Walter F."/>
            <person name="Albersmeier A."/>
            <person name="Kalinowski J."/>
            <person name="Ruckert C."/>
        </authorList>
    </citation>
    <scope>NUCLEOTIDE SEQUENCE</scope>
    <source>
        <strain evidence="12">JCM 3090</strain>
    </source>
</reference>
<dbReference type="Gene3D" id="2.60.120.380">
    <property type="match status" value="1"/>
</dbReference>
<keyword evidence="2 6" id="KW-0645">Protease</keyword>
<feature type="region of interest" description="Disordered" evidence="8">
    <location>
        <begin position="65"/>
        <end position="134"/>
    </location>
</feature>
<dbReference type="InterPro" id="IPR022398">
    <property type="entry name" value="Peptidase_S8_His-AS"/>
</dbReference>
<dbReference type="InterPro" id="IPR014755">
    <property type="entry name" value="Cu-Rt/internalin_Ig-like"/>
</dbReference>
<evidence type="ECO:0000313" key="12">
    <source>
        <dbReference type="EMBL" id="GGJ85897.1"/>
    </source>
</evidence>
<comment type="similarity">
    <text evidence="1 6 7">Belongs to the peptidase S8 family.</text>
</comment>
<proteinExistence type="inferred from homology"/>
<dbReference type="Gene3D" id="2.60.40.1220">
    <property type="match status" value="1"/>
</dbReference>
<dbReference type="PRINTS" id="PR00723">
    <property type="entry name" value="SUBTILISIN"/>
</dbReference>
<keyword evidence="9" id="KW-1133">Transmembrane helix</keyword>
<evidence type="ECO:0000256" key="8">
    <source>
        <dbReference type="SAM" id="MobiDB-lite"/>
    </source>
</evidence>
<dbReference type="InterPro" id="IPR036852">
    <property type="entry name" value="Peptidase_S8/S53_dom_sf"/>
</dbReference>
<dbReference type="InterPro" id="IPR000209">
    <property type="entry name" value="Peptidase_S8/S53_dom"/>
</dbReference>
<keyword evidence="3" id="KW-0732">Signal</keyword>
<feature type="domain" description="Peptidase S8/S53" evidence="10">
    <location>
        <begin position="243"/>
        <end position="498"/>
    </location>
</feature>
<comment type="caution">
    <text evidence="12">The sequence shown here is derived from an EMBL/GenBank/DDBJ whole genome shotgun (WGS) entry which is preliminary data.</text>
</comment>
<evidence type="ECO:0000256" key="5">
    <source>
        <dbReference type="ARBA" id="ARBA00022825"/>
    </source>
</evidence>
<dbReference type="PROSITE" id="PS51892">
    <property type="entry name" value="SUBTILASE"/>
    <property type="match status" value="1"/>
</dbReference>
<accession>A0A8J3B112</accession>
<sequence>MSTQFALDGADPPNTWDGWLSGSPHHLERFVSHTRRRAALLAALPLLLAGLAGAAVPALPADRPPAAAMAAGSAPAGETAAGSAPAGDAAATPPDTARAAAATNTAQAATNAARSAAAAPTRGTRAHPRRARATAAYDSDSALVRFRAGTGTAARRAAVVAGGARLGAAVGGSGLTRVHAAGDPAALVARLRRDPAVAGAALNYRRALRFVPNDARYAAYQAGNLGVLRLPTAWDTEAAAADQIIAVVDTGVDGTHEDLAGRLVAGCNTVGATPGCHGPTTDNSVSLDGGGHGTMVAGIIGAATNNGVGVAGVTSGAMIMPIRVFGPDPQDPTSLTATDDDVIEGVRWAVDHGATVVNLSLGGTEPGALEDAMTYARSHGVTVVAAAGNSGAPITEYPAAFPSVLAVAATDAAGRLTDFSTSGDWVDVAAPGFRVESTFPGDQYESWSGTSFSAPLVAGVAALARSVDGLGADEAFDRLVSTARDAGPRGFDPYYGYGLVDAAAAVGAAPAAELPQPDMVDDTDGFPGRPTAFAGASVHGTIGIEGDVDWYRRPVAAGSRVRLKLTPPGYSPSAAGNMDAVLLVYDQRLRLLAAVDDPFDVGAAEAVSLTAPAGTTALYVAVRSFNGARDTRAYTLAASTPAAGATPNAGAALWAREVSPAPYAVAQAPGVRPRVVFHRAMRAASVTGTTVRLVDARTGALIPRTVTYAAADRTATIAPAAPLTPHVPYRIEIGAVRDSAGAVYTGAATSTFRVGTVPVSAVTLAASTSAGTATAALTWANPAIGDLDRVVVRYAAGTAAPLTPGRGTLAYDSADPNAGSPTGVTLGGLTGPAHSFAIFAIDTAGRYSAPAVRRVHRADAALAATPAALPYGGRTTLRGSLRRAGALPLADAPVTLEFVRAATGAATAVAALRTDAAGRVAYRAAPPARGTYRIRYAGTVAGGTAVLPAAGSRGVEVAVAVSAALSRPAVALGSGTTLAGRVAPAHAGRPVRLQQLVAGTWRNVTERRLTAASGYAFALRPATRGTHTYRVYVPGDTAYAGGTSPVRALTVT</sequence>
<protein>
    <submittedName>
        <fullName evidence="12">Uncharacterized protein</fullName>
    </submittedName>
</protein>
<keyword evidence="9" id="KW-0812">Transmembrane</keyword>
<dbReference type="PROSITE" id="PS00137">
    <property type="entry name" value="SUBTILASE_HIS"/>
    <property type="match status" value="1"/>
</dbReference>
<evidence type="ECO:0000256" key="3">
    <source>
        <dbReference type="ARBA" id="ARBA00022729"/>
    </source>
</evidence>
<dbReference type="InterPro" id="IPR023827">
    <property type="entry name" value="Peptidase_S8_Asp-AS"/>
</dbReference>
<dbReference type="PROSITE" id="PS00138">
    <property type="entry name" value="SUBTILASE_SER"/>
    <property type="match status" value="1"/>
</dbReference>
<dbReference type="GO" id="GO:0006508">
    <property type="term" value="P:proteolysis"/>
    <property type="evidence" value="ECO:0007669"/>
    <property type="project" value="UniProtKB-KW"/>
</dbReference>
<keyword evidence="4 6" id="KW-0378">Hydrolase</keyword>
<dbReference type="EMBL" id="BMQB01000002">
    <property type="protein sequence ID" value="GGJ85897.1"/>
    <property type="molecule type" value="Genomic_DNA"/>
</dbReference>
<name>A0A8J3B112_9ACTN</name>
<dbReference type="AlphaFoldDB" id="A0A8J3B112"/>